<dbReference type="OrthoDB" id="99568at2157"/>
<dbReference type="GeneID" id="28495248"/>
<dbReference type="AlphaFoldDB" id="A0A172WG05"/>
<gene>
    <name evidence="1" type="ORF">A7C91_03600</name>
</gene>
<reference evidence="2" key="1">
    <citation type="journal article" date="2016" name="Syst. Appl. Microbiol.">
        <title>Thermococcus piezophilus sp. nov., a novel hyperthermophilic and piezophilic archaeon with a broad pressure range for growth, isolated from a deepest hydrothermal vent at the Mid-Cayman Rise.</title>
        <authorList>
            <person name="Dalmasso C."/>
            <person name="Oger P."/>
            <person name="Selva G."/>
            <person name="Courtine D."/>
            <person name="L'Haridon S."/>
            <person name="Garlaschelli A."/>
            <person name="Roussel E."/>
            <person name="Miyazaki J."/>
            <person name="Reveillaud J."/>
            <person name="Jebbar M."/>
            <person name="Takai K."/>
            <person name="Maignien L."/>
            <person name="Alain K."/>
        </authorList>
    </citation>
    <scope>NUCLEOTIDE SEQUENCE [LARGE SCALE GENOMIC DNA]</scope>
    <source>
        <strain evidence="2">CDGS</strain>
    </source>
</reference>
<dbReference type="Proteomes" id="UP000076969">
    <property type="component" value="Chromosome"/>
</dbReference>
<evidence type="ECO:0008006" key="3">
    <source>
        <dbReference type="Google" id="ProtNLM"/>
    </source>
</evidence>
<accession>A0A172WG05</accession>
<dbReference type="RefSeq" id="WP_068664980.1">
    <property type="nucleotide sequence ID" value="NZ_CP015520.1"/>
</dbReference>
<sequence>MIVVDIPVFVDLFFEYDRNRTRLSEQFFENVNSVSPFEPELFNMKSTFKVLNFIETRELFELVFPIALETGCKVASPGR</sequence>
<organism evidence="1 2">
    <name type="scientific">Thermococcus piezophilus</name>
    <dbReference type="NCBI Taxonomy" id="1712654"/>
    <lineage>
        <taxon>Archaea</taxon>
        <taxon>Methanobacteriati</taxon>
        <taxon>Methanobacteriota</taxon>
        <taxon>Thermococci</taxon>
        <taxon>Thermococcales</taxon>
        <taxon>Thermococcaceae</taxon>
        <taxon>Thermococcus</taxon>
    </lineage>
</organism>
<dbReference type="EMBL" id="CP015520">
    <property type="protein sequence ID" value="ANF22360.1"/>
    <property type="molecule type" value="Genomic_DNA"/>
</dbReference>
<keyword evidence="2" id="KW-1185">Reference proteome</keyword>
<protein>
    <recommendedName>
        <fullName evidence="3">PIN domain-containing protein</fullName>
    </recommendedName>
</protein>
<proteinExistence type="predicted"/>
<dbReference type="STRING" id="1712654.A7C91_03600"/>
<evidence type="ECO:0000313" key="2">
    <source>
        <dbReference type="Proteomes" id="UP000076969"/>
    </source>
</evidence>
<name>A0A172WG05_9EURY</name>
<evidence type="ECO:0000313" key="1">
    <source>
        <dbReference type="EMBL" id="ANF22360.1"/>
    </source>
</evidence>
<dbReference type="KEGG" id="tpie:A7C91_03600"/>